<feature type="transmembrane region" description="Helical" evidence="9">
    <location>
        <begin position="499"/>
        <end position="517"/>
    </location>
</feature>
<feature type="region of interest" description="Disordered" evidence="8">
    <location>
        <begin position="305"/>
        <end position="328"/>
    </location>
</feature>
<keyword evidence="4" id="KW-0547">Nucleotide-binding</keyword>
<evidence type="ECO:0000259" key="10">
    <source>
        <dbReference type="PROSITE" id="PS50893"/>
    </source>
</evidence>
<evidence type="ECO:0000256" key="6">
    <source>
        <dbReference type="ARBA" id="ARBA00022989"/>
    </source>
</evidence>
<dbReference type="InterPro" id="IPR027417">
    <property type="entry name" value="P-loop_NTPase"/>
</dbReference>
<keyword evidence="12" id="KW-1185">Reference proteome</keyword>
<evidence type="ECO:0000256" key="5">
    <source>
        <dbReference type="ARBA" id="ARBA00022840"/>
    </source>
</evidence>
<dbReference type="GO" id="GO:0016020">
    <property type="term" value="C:membrane"/>
    <property type="evidence" value="ECO:0007669"/>
    <property type="project" value="UniProtKB-SubCell"/>
</dbReference>
<name>A0A8J2SKA1_9STRA</name>
<dbReference type="PROSITE" id="PS00211">
    <property type="entry name" value="ABC_TRANSPORTER_1"/>
    <property type="match status" value="1"/>
</dbReference>
<evidence type="ECO:0000256" key="1">
    <source>
        <dbReference type="ARBA" id="ARBA00004141"/>
    </source>
</evidence>
<feature type="transmembrane region" description="Helical" evidence="9">
    <location>
        <begin position="586"/>
        <end position="609"/>
    </location>
</feature>
<feature type="transmembrane region" description="Helical" evidence="9">
    <location>
        <begin position="467"/>
        <end position="487"/>
    </location>
</feature>
<comment type="caution">
    <text evidence="11">The sequence shown here is derived from an EMBL/GenBank/DDBJ whole genome shotgun (WGS) entry which is preliminary data.</text>
</comment>
<dbReference type="Pfam" id="PF19055">
    <property type="entry name" value="ABC2_membrane_7"/>
    <property type="match status" value="1"/>
</dbReference>
<dbReference type="SUPFAM" id="SSF52540">
    <property type="entry name" value="P-loop containing nucleoside triphosphate hydrolases"/>
    <property type="match status" value="1"/>
</dbReference>
<feature type="domain" description="ABC transporter" evidence="10">
    <location>
        <begin position="13"/>
        <end position="253"/>
    </location>
</feature>
<dbReference type="PANTHER" id="PTHR48041:SF139">
    <property type="entry name" value="PROTEIN SCARLET"/>
    <property type="match status" value="1"/>
</dbReference>
<evidence type="ECO:0000313" key="12">
    <source>
        <dbReference type="Proteomes" id="UP000789595"/>
    </source>
</evidence>
<dbReference type="SMART" id="SM00382">
    <property type="entry name" value="AAA"/>
    <property type="match status" value="1"/>
</dbReference>
<protein>
    <recommendedName>
        <fullName evidence="10">ABC transporter domain-containing protein</fullName>
    </recommendedName>
</protein>
<dbReference type="GO" id="GO:0016887">
    <property type="term" value="F:ATP hydrolysis activity"/>
    <property type="evidence" value="ECO:0007669"/>
    <property type="project" value="InterPro"/>
</dbReference>
<evidence type="ECO:0000313" key="11">
    <source>
        <dbReference type="EMBL" id="CAH0373490.1"/>
    </source>
</evidence>
<sequence>MAKPASARLAWDIESYDVITPQKEKKRILHAQGDALHAGEMFLIVGPSGSGKTSLLRILAGRHAHGDWQGQLVADGAIADRHPRRATGYVDQHPLFFATLTPRETLTFTARLRLPNSTKKDVASKVTQVLNELNLGKCASTYIGDERLKGISGGEKKRLQVAAEMVSDPTCLLLDEPTSGLDAATALLTCRTLSRLARSPEKRAVLAVVHQPRASLLQLFDRVVALSDGRPVYAGSPNDLLAHFESVGAPCPAHENPADHLLDLVAIPDEVAGGEQTEDELEASVDDLRKRKVIAKQVADAFASSQGAQDSKTRFQQAQKSATGTQQPQGIASGWLHQFNVLLQRAWLYKIRDEMVVITQVTMACIMALLLGAIYFQQGLSQASIQSRVGAISFSMLLMSFIAFDIVLLFPKERDLYTRESQAGLYGASAFFHARCLAELPGHLTAGGAYATIAYWMMGFQNSPMKFAHFFFLCEAVVFAGTSLLIFCGCCARDFEMANNYATVFFCLFMMFDGHYINNKSIPAGAKWIEDANFFNWAISAGSRSELLGLGDLHGCSNPESSRCIFQRGGDAVDYYGFRDKPFRKAITAIMLISVALRALAFVAFKFLFTGRPVFDSCSSKKQ</sequence>
<dbReference type="AlphaFoldDB" id="A0A8J2SKA1"/>
<feature type="transmembrane region" description="Helical" evidence="9">
    <location>
        <begin position="355"/>
        <end position="377"/>
    </location>
</feature>
<dbReference type="InterPro" id="IPR013525">
    <property type="entry name" value="ABC2_TM"/>
</dbReference>
<keyword evidence="2" id="KW-0813">Transport</keyword>
<keyword evidence="6 9" id="KW-1133">Transmembrane helix</keyword>
<evidence type="ECO:0000256" key="3">
    <source>
        <dbReference type="ARBA" id="ARBA00022692"/>
    </source>
</evidence>
<accession>A0A8J2SKA1</accession>
<dbReference type="GO" id="GO:0005524">
    <property type="term" value="F:ATP binding"/>
    <property type="evidence" value="ECO:0007669"/>
    <property type="project" value="UniProtKB-KW"/>
</dbReference>
<dbReference type="Pfam" id="PF01061">
    <property type="entry name" value="ABC2_membrane"/>
    <property type="match status" value="1"/>
</dbReference>
<evidence type="ECO:0000256" key="7">
    <source>
        <dbReference type="ARBA" id="ARBA00023136"/>
    </source>
</evidence>
<dbReference type="Proteomes" id="UP000789595">
    <property type="component" value="Unassembled WGS sequence"/>
</dbReference>
<dbReference type="GO" id="GO:0140359">
    <property type="term" value="F:ABC-type transporter activity"/>
    <property type="evidence" value="ECO:0007669"/>
    <property type="project" value="InterPro"/>
</dbReference>
<evidence type="ECO:0000256" key="2">
    <source>
        <dbReference type="ARBA" id="ARBA00022448"/>
    </source>
</evidence>
<proteinExistence type="predicted"/>
<dbReference type="InterPro" id="IPR003439">
    <property type="entry name" value="ABC_transporter-like_ATP-bd"/>
</dbReference>
<keyword evidence="7 9" id="KW-0472">Membrane</keyword>
<dbReference type="InterPro" id="IPR050352">
    <property type="entry name" value="ABCG_transporters"/>
</dbReference>
<dbReference type="Pfam" id="PF00005">
    <property type="entry name" value="ABC_tran"/>
    <property type="match status" value="1"/>
</dbReference>
<keyword evidence="3 9" id="KW-0812">Transmembrane</keyword>
<dbReference type="InterPro" id="IPR043926">
    <property type="entry name" value="ABCG_dom"/>
</dbReference>
<evidence type="ECO:0000256" key="9">
    <source>
        <dbReference type="SAM" id="Phobius"/>
    </source>
</evidence>
<organism evidence="11 12">
    <name type="scientific">Pelagomonas calceolata</name>
    <dbReference type="NCBI Taxonomy" id="35677"/>
    <lineage>
        <taxon>Eukaryota</taxon>
        <taxon>Sar</taxon>
        <taxon>Stramenopiles</taxon>
        <taxon>Ochrophyta</taxon>
        <taxon>Pelagophyceae</taxon>
        <taxon>Pelagomonadales</taxon>
        <taxon>Pelagomonadaceae</taxon>
        <taxon>Pelagomonas</taxon>
    </lineage>
</organism>
<evidence type="ECO:0000256" key="4">
    <source>
        <dbReference type="ARBA" id="ARBA00022741"/>
    </source>
</evidence>
<dbReference type="InterPro" id="IPR017871">
    <property type="entry name" value="ABC_transporter-like_CS"/>
</dbReference>
<keyword evidence="5" id="KW-0067">ATP-binding</keyword>
<dbReference type="Gene3D" id="3.40.50.300">
    <property type="entry name" value="P-loop containing nucleotide triphosphate hydrolases"/>
    <property type="match status" value="1"/>
</dbReference>
<gene>
    <name evidence="11" type="ORF">PECAL_4P06940</name>
</gene>
<dbReference type="EMBL" id="CAKKNE010000004">
    <property type="protein sequence ID" value="CAH0373490.1"/>
    <property type="molecule type" value="Genomic_DNA"/>
</dbReference>
<dbReference type="PANTHER" id="PTHR48041">
    <property type="entry name" value="ABC TRANSPORTER G FAMILY MEMBER 28"/>
    <property type="match status" value="1"/>
</dbReference>
<evidence type="ECO:0000256" key="8">
    <source>
        <dbReference type="SAM" id="MobiDB-lite"/>
    </source>
</evidence>
<reference evidence="11" key="1">
    <citation type="submission" date="2021-11" db="EMBL/GenBank/DDBJ databases">
        <authorList>
            <consortium name="Genoscope - CEA"/>
            <person name="William W."/>
        </authorList>
    </citation>
    <scope>NUCLEOTIDE SEQUENCE</scope>
</reference>
<dbReference type="PROSITE" id="PS50893">
    <property type="entry name" value="ABC_TRANSPORTER_2"/>
    <property type="match status" value="1"/>
</dbReference>
<dbReference type="InterPro" id="IPR003593">
    <property type="entry name" value="AAA+_ATPase"/>
</dbReference>
<comment type="subcellular location">
    <subcellularLocation>
        <location evidence="1">Membrane</location>
        <topology evidence="1">Multi-pass membrane protein</topology>
    </subcellularLocation>
</comment>
<feature type="transmembrane region" description="Helical" evidence="9">
    <location>
        <begin position="389"/>
        <end position="410"/>
    </location>
</feature>
<dbReference type="OrthoDB" id="66620at2759"/>